<feature type="domain" description="EcxA zinc-binding" evidence="2">
    <location>
        <begin position="6"/>
        <end position="207"/>
    </location>
</feature>
<dbReference type="PANTHER" id="PTHR38478">
    <property type="entry name" value="PEPTIDASE M1A AND M12B"/>
    <property type="match status" value="1"/>
</dbReference>
<gene>
    <name evidence="3" type="ORF">PN838_19445</name>
</gene>
<keyword evidence="4" id="KW-1185">Reference proteome</keyword>
<dbReference type="InterPro" id="IPR032534">
    <property type="entry name" value="EcxA_zinc-bd"/>
</dbReference>
<dbReference type="GO" id="GO:0008237">
    <property type="term" value="F:metallopeptidase activity"/>
    <property type="evidence" value="ECO:0007669"/>
    <property type="project" value="UniProtKB-KW"/>
</dbReference>
<accession>A0ABT5FH48</accession>
<sequence length="301" mass="33422">MSDPDARAMSSANPDGHLWDNGQDPAIELQRMLEIRKVALAQFGLNNLAANQPLSDLQEILVPIYLFHRFQVTAAAKLIGGVDYHYEIKGAKNLGISNVTSLRQRFALEQLMATLTFDNLTIPKTALTLIAPKAYGSYKNRESAPSKMGLVFDPITLASANAQHTLQAILDPARLNRIAFQHSQDQSNWSLTEYLQTIVDSTVKTLPADSSQAPVYQRLSALTVENLMTLLTNESSSIEIKAATLKVIKGMSNWLSVSIVEKTAHSDTTLYLLQHHIDWYLEHRKWQPLIKAPKLPPGSPI</sequence>
<keyword evidence="3" id="KW-0645">Protease</keyword>
<dbReference type="Pfam" id="PF16313">
    <property type="entry name" value="DUF4953"/>
    <property type="match status" value="1"/>
</dbReference>
<reference evidence="3 4" key="1">
    <citation type="submission" date="2023-01" db="EMBL/GenBank/DDBJ databases">
        <title>Psychrosphaera sp. nov., isolated from marine algae.</title>
        <authorList>
            <person name="Bayburt H."/>
            <person name="Choi B.J."/>
            <person name="Kim J.M."/>
            <person name="Choi D.G."/>
            <person name="Jeon C.O."/>
        </authorList>
    </citation>
    <scope>NUCLEOTIDE SEQUENCE [LARGE SCALE GENOMIC DNA]</scope>
    <source>
        <strain evidence="3 4">G1-22</strain>
    </source>
</reference>
<comment type="caution">
    <text evidence="3">The sequence shown here is derived from an EMBL/GenBank/DDBJ whole genome shotgun (WGS) entry which is preliminary data.</text>
</comment>
<dbReference type="Proteomes" id="UP001528411">
    <property type="component" value="Unassembled WGS sequence"/>
</dbReference>
<feature type="region of interest" description="Disordered" evidence="1">
    <location>
        <begin position="1"/>
        <end position="21"/>
    </location>
</feature>
<evidence type="ECO:0000256" key="1">
    <source>
        <dbReference type="SAM" id="MobiDB-lite"/>
    </source>
</evidence>
<evidence type="ECO:0000313" key="3">
    <source>
        <dbReference type="EMBL" id="MDC2890518.1"/>
    </source>
</evidence>
<keyword evidence="3" id="KW-0482">Metalloprotease</keyword>
<keyword evidence="3" id="KW-0378">Hydrolase</keyword>
<organism evidence="3 4">
    <name type="scientific">Psychrosphaera algicola</name>
    <dbReference type="NCBI Taxonomy" id="3023714"/>
    <lineage>
        <taxon>Bacteria</taxon>
        <taxon>Pseudomonadati</taxon>
        <taxon>Pseudomonadota</taxon>
        <taxon>Gammaproteobacteria</taxon>
        <taxon>Alteromonadales</taxon>
        <taxon>Pseudoalteromonadaceae</taxon>
        <taxon>Psychrosphaera</taxon>
    </lineage>
</organism>
<protein>
    <submittedName>
        <fullName evidence="3">Zinc-dependent metalloprotease</fullName>
    </submittedName>
</protein>
<proteinExistence type="predicted"/>
<dbReference type="EMBL" id="JAQOMS010000002">
    <property type="protein sequence ID" value="MDC2890518.1"/>
    <property type="molecule type" value="Genomic_DNA"/>
</dbReference>
<evidence type="ECO:0000313" key="4">
    <source>
        <dbReference type="Proteomes" id="UP001528411"/>
    </source>
</evidence>
<name>A0ABT5FH48_9GAMM</name>
<dbReference type="PANTHER" id="PTHR38478:SF1">
    <property type="entry name" value="ZINC DEPENDENT METALLOPROTEASE DOMAIN LIPOPROTEIN"/>
    <property type="match status" value="1"/>
</dbReference>
<evidence type="ECO:0000259" key="2">
    <source>
        <dbReference type="Pfam" id="PF16313"/>
    </source>
</evidence>